<organism evidence="22">
    <name type="scientific">Xenopus tropicalis</name>
    <name type="common">Western clawed frog</name>
    <name type="synonym">Silurana tropicalis</name>
    <dbReference type="NCBI Taxonomy" id="8364"/>
    <lineage>
        <taxon>Eukaryota</taxon>
        <taxon>Metazoa</taxon>
        <taxon>Chordata</taxon>
        <taxon>Craniata</taxon>
        <taxon>Vertebrata</taxon>
        <taxon>Euteleostomi</taxon>
        <taxon>Amphibia</taxon>
        <taxon>Batrachia</taxon>
        <taxon>Anura</taxon>
        <taxon>Pipoidea</taxon>
        <taxon>Pipidae</taxon>
        <taxon>Xenopodinae</taxon>
        <taxon>Xenopus</taxon>
        <taxon>Silurana</taxon>
    </lineage>
</organism>
<feature type="binding site" evidence="16">
    <location>
        <position position="635"/>
    </location>
    <ligand>
        <name>Zn(2+)</name>
        <dbReference type="ChEBI" id="CHEBI:29105"/>
    </ligand>
</feature>
<feature type="region of interest" description="Disordered" evidence="19">
    <location>
        <begin position="439"/>
        <end position="471"/>
    </location>
</feature>
<evidence type="ECO:0000256" key="11">
    <source>
        <dbReference type="ARBA" id="ARBA00023015"/>
    </source>
</evidence>
<name>A0A6I8RS09_XENTR</name>
<dbReference type="CDD" id="cd10164">
    <property type="entry name" value="ClassIIa_HDAC5_Gln-rich-N"/>
    <property type="match status" value="1"/>
</dbReference>
<evidence type="ECO:0000256" key="17">
    <source>
        <dbReference type="PIRSR" id="PIRSR037911-3"/>
    </source>
</evidence>
<gene>
    <name evidence="22" type="primary">hdac5</name>
</gene>
<comment type="function">
    <text evidence="14">Responsible for the deacetylation of lysine residues on the N-terminal part of the core histones (H2A, H2B, H3 and H4). Histone deacetylation gives a tag for epigenetic repression and plays an important role in transcriptional regulation, cell cycle progression and developmental events.</text>
</comment>
<evidence type="ECO:0000256" key="8">
    <source>
        <dbReference type="ARBA" id="ARBA00022801"/>
    </source>
</evidence>
<dbReference type="GeneTree" id="ENSGT00940000160534"/>
<dbReference type="Gene3D" id="3.40.800.20">
    <property type="entry name" value="Histone deacetylase domain"/>
    <property type="match status" value="1"/>
</dbReference>
<feature type="compositionally biased region" description="Polar residues" evidence="19">
    <location>
        <begin position="947"/>
        <end position="956"/>
    </location>
</feature>
<comment type="catalytic activity">
    <reaction evidence="14">
        <text>N(6)-acetyl-L-lysyl-[histone] + H2O = L-lysyl-[histone] + acetate</text>
        <dbReference type="Rhea" id="RHEA:58196"/>
        <dbReference type="Rhea" id="RHEA-COMP:9845"/>
        <dbReference type="Rhea" id="RHEA-COMP:11338"/>
        <dbReference type="ChEBI" id="CHEBI:15377"/>
        <dbReference type="ChEBI" id="CHEBI:29969"/>
        <dbReference type="ChEBI" id="CHEBI:30089"/>
        <dbReference type="ChEBI" id="CHEBI:61930"/>
        <dbReference type="EC" id="3.5.1.98"/>
    </reaction>
</comment>
<dbReference type="PRINTS" id="PR01270">
    <property type="entry name" value="HDASUPER"/>
</dbReference>
<dbReference type="GO" id="GO:0046872">
    <property type="term" value="F:metal ion binding"/>
    <property type="evidence" value="ECO:0007669"/>
    <property type="project" value="UniProtKB-KW"/>
</dbReference>
<evidence type="ECO:0000256" key="3">
    <source>
        <dbReference type="ARBA" id="ARBA00007738"/>
    </source>
</evidence>
<feature type="coiled-coil region" evidence="18">
    <location>
        <begin position="120"/>
        <end position="170"/>
    </location>
</feature>
<dbReference type="EC" id="3.5.1.98" evidence="4 14"/>
<evidence type="ECO:0000256" key="6">
    <source>
        <dbReference type="ARBA" id="ARBA00022491"/>
    </source>
</evidence>
<feature type="compositionally biased region" description="Low complexity" evidence="19">
    <location>
        <begin position="461"/>
        <end position="471"/>
    </location>
</feature>
<evidence type="ECO:0000256" key="13">
    <source>
        <dbReference type="ARBA" id="ARBA00023242"/>
    </source>
</evidence>
<feature type="binding site" evidence="16">
    <location>
        <position position="552"/>
    </location>
    <ligand>
        <name>Zn(2+)</name>
        <dbReference type="ChEBI" id="CHEBI:29105"/>
    </ligand>
</feature>
<dbReference type="PIRSF" id="PIRSF037911">
    <property type="entry name" value="HDAC_II_euk"/>
    <property type="match status" value="1"/>
</dbReference>
<feature type="binding site" evidence="16">
    <location>
        <position position="550"/>
    </location>
    <ligand>
        <name>Zn(2+)</name>
        <dbReference type="ChEBI" id="CHEBI:29105"/>
    </ligand>
</feature>
<feature type="binding site" evidence="16">
    <location>
        <position position="558"/>
    </location>
    <ligand>
        <name>Zn(2+)</name>
        <dbReference type="ChEBI" id="CHEBI:29105"/>
    </ligand>
</feature>
<dbReference type="PANTHER" id="PTHR45364:SF12">
    <property type="entry name" value="HISTONE DEACETYLASE"/>
    <property type="match status" value="1"/>
</dbReference>
<evidence type="ECO:0000256" key="4">
    <source>
        <dbReference type="ARBA" id="ARBA00012111"/>
    </source>
</evidence>
<dbReference type="InterPro" id="IPR037138">
    <property type="entry name" value="His_deacetylse_dom_sf"/>
</dbReference>
<evidence type="ECO:0000256" key="16">
    <source>
        <dbReference type="PIRSR" id="PIRSR037911-2"/>
    </source>
</evidence>
<dbReference type="PANTHER" id="PTHR45364">
    <property type="entry name" value="HISTONE DEACETYLASE 9-RELATED"/>
    <property type="match status" value="1"/>
</dbReference>
<dbReference type="Ensembl" id="ENSXETT00000100462">
    <property type="protein sequence ID" value="ENSXETP00000083350"/>
    <property type="gene ID" value="ENSXETG00000003365"/>
</dbReference>
<dbReference type="GO" id="GO:0000122">
    <property type="term" value="P:negative regulation of transcription by RNA polymerase II"/>
    <property type="evidence" value="ECO:0007669"/>
    <property type="project" value="InterPro"/>
</dbReference>
<evidence type="ECO:0000256" key="1">
    <source>
        <dbReference type="ARBA" id="ARBA00004123"/>
    </source>
</evidence>
<evidence type="ECO:0000313" key="22">
    <source>
        <dbReference type="Ensembl" id="ENSXETP00000083350"/>
    </source>
</evidence>
<evidence type="ECO:0000256" key="9">
    <source>
        <dbReference type="ARBA" id="ARBA00022833"/>
    </source>
</evidence>
<evidence type="ECO:0000256" key="12">
    <source>
        <dbReference type="ARBA" id="ARBA00023163"/>
    </source>
</evidence>
<keyword evidence="5" id="KW-0963">Cytoplasm</keyword>
<feature type="region of interest" description="Disordered" evidence="19">
    <location>
        <begin position="367"/>
        <end position="396"/>
    </location>
</feature>
<feature type="region of interest" description="Disordered" evidence="19">
    <location>
        <begin position="209"/>
        <end position="231"/>
    </location>
</feature>
<dbReference type="Bgee" id="ENSXETG00000003365">
    <property type="expression patterns" value="Expressed in skeletal muscle tissue and 14 other cell types or tissues"/>
</dbReference>
<dbReference type="InterPro" id="IPR046949">
    <property type="entry name" value="HDAC4/5/7/9"/>
</dbReference>
<dbReference type="SUPFAM" id="SSF52768">
    <property type="entry name" value="Arginase/deacetylase"/>
    <property type="match status" value="1"/>
</dbReference>
<comment type="subcellular location">
    <subcellularLocation>
        <location evidence="2">Cytoplasm</location>
    </subcellularLocation>
    <subcellularLocation>
        <location evidence="1 14">Nucleus</location>
    </subcellularLocation>
</comment>
<keyword evidence="6 14" id="KW-0678">Repressor</keyword>
<accession>A0A6I8RS09</accession>
<keyword evidence="18" id="KW-0175">Coiled coil</keyword>
<evidence type="ECO:0000256" key="19">
    <source>
        <dbReference type="SAM" id="MobiDB-lite"/>
    </source>
</evidence>
<dbReference type="AlphaFoldDB" id="A0A6I8RS09"/>
<dbReference type="GO" id="GO:0005737">
    <property type="term" value="C:cytoplasm"/>
    <property type="evidence" value="ECO:0007669"/>
    <property type="project" value="UniProtKB-SubCell"/>
</dbReference>
<evidence type="ECO:0000256" key="15">
    <source>
        <dbReference type="PIRSR" id="PIRSR037911-1"/>
    </source>
</evidence>
<dbReference type="InterPro" id="IPR024643">
    <property type="entry name" value="Hist_deacetylase_Gln_rich_N"/>
</dbReference>
<protein>
    <recommendedName>
        <fullName evidence="4 14">Histone deacetylase</fullName>
        <ecNumber evidence="4 14">3.5.1.98</ecNumber>
    </recommendedName>
</protein>
<evidence type="ECO:0000259" key="20">
    <source>
        <dbReference type="Pfam" id="PF00850"/>
    </source>
</evidence>
<dbReference type="Pfam" id="PF00850">
    <property type="entry name" value="Hist_deacetyl"/>
    <property type="match status" value="1"/>
</dbReference>
<keyword evidence="9 16" id="KW-0862">Zinc</keyword>
<dbReference type="GO" id="GO:0005634">
    <property type="term" value="C:nucleus"/>
    <property type="evidence" value="ECO:0007669"/>
    <property type="project" value="UniProtKB-SubCell"/>
</dbReference>
<feature type="region of interest" description="Disordered" evidence="19">
    <location>
        <begin position="245"/>
        <end position="272"/>
    </location>
</feature>
<evidence type="ECO:0000256" key="18">
    <source>
        <dbReference type="SAM" id="Coils"/>
    </source>
</evidence>
<evidence type="ECO:0000256" key="14">
    <source>
        <dbReference type="PIRNR" id="PIRNR037911"/>
    </source>
</evidence>
<feature type="site" description="Contributes to catalysis" evidence="17">
    <location>
        <position position="860"/>
    </location>
</feature>
<evidence type="ECO:0000256" key="7">
    <source>
        <dbReference type="ARBA" id="ARBA00022723"/>
    </source>
</evidence>
<evidence type="ECO:0000256" key="2">
    <source>
        <dbReference type="ARBA" id="ARBA00004496"/>
    </source>
</evidence>
<dbReference type="GO" id="GO:0141221">
    <property type="term" value="F:histone deacetylase activity, hydrolytic mechanism"/>
    <property type="evidence" value="ECO:0007669"/>
    <property type="project" value="UniProtKB-EC"/>
</dbReference>
<proteinExistence type="inferred from homology"/>
<sequence length="970" mass="105099">MSLPTQSDGVKGREPALEILSRAQGHALPAAVEVSPLLSAAVPTPSSLSPTSGELRAEPRSGSGSGGILDPVGREQQLQQQLLLLKQQQQLQKQLLFAEFQKQHENLTRQHEVQLQKHLKQQQEIMAAKRQQELEQQRKRERQRQEEAEKQRLEQQLLILRNKEKSKESAIASTEVKLKLQEFLLSKSKEVPGNVNHSILQHPKCWGTHHTSLDHSSPPQSGSPATPPSYKVSLLATCDGRDDFPLRKTASEPNLKVRSRLKQKVAERRSSPLLRRKDGTVISAFKKRAIEIQVSSVCNSAPGSGPSSPNSSNSAICENGLTGSVPNIASEMLPQQRVLALEGAGGPLGLYTSPSLPNICLQGSTSSLTGQFSPQEGAERQSLRPGGPFINTSPLPALDGGEISTLTAPSLLQHVLLLEQARQQSALITVPLHGQSPLVGGDRVSGSLRSVTKGTRHRPLSRTQSSPLPQSPQALQQLVLQHQHYLDQQHLNKLFPDALPLYQGSLPHTALSRTQSSPAAPLSTCSLEPHHRVISTTGLVYDTLMLKHQCTCGDTNNHPEHAGRIQSVWSRLQETGLLGKCQRVRGRKATLDEIQTVHTEHHTLLYGTSPQSRHKLESKNILGTLSQKLYAVLPCGGIGVDSDTVWNELHSPPAVRTAVGSLIELVYKVAAGELKNGFAVIRPPGHHAEESVAMGFCFFNSVAIAAKLLRQKMNVGRILIVDWDIHHGNGTQQAFYNDPNILYISLHRYDDGNFFPGSGSSDEVGAGHGTGFNVNIAWTGGVDPPVGDAEYLAAFRMVVMPVAKEFSPDFVLVSAGFDAVEGHQSPLGGYSVTAKCFGHLTKQLMTLAGGQVVLALEGGHDLTAICDASEACVSALLGMEPTPFDNSVLQQRPSDNAIATLERVINIHGKHWSCLKSSTLGFSILEAQRVELEEAEAVSALASLSVDTDQCNSDSNPRPLEEPMEDEPVA</sequence>
<keyword evidence="11 14" id="KW-0805">Transcription regulation</keyword>
<keyword evidence="8 14" id="KW-0378">Hydrolase</keyword>
<dbReference type="Pfam" id="PF12203">
    <property type="entry name" value="HDAC4_Gln"/>
    <property type="match status" value="1"/>
</dbReference>
<reference evidence="22" key="2">
    <citation type="submission" date="2020-05" db="UniProtKB">
        <authorList>
            <consortium name="Ensembl"/>
        </authorList>
    </citation>
    <scope>IDENTIFICATION</scope>
</reference>
<evidence type="ECO:0000256" key="5">
    <source>
        <dbReference type="ARBA" id="ARBA00022490"/>
    </source>
</evidence>
<dbReference type="FunFam" id="3.40.800.20:FF:000002">
    <property type="entry name" value="Histone deacetylase"/>
    <property type="match status" value="1"/>
</dbReference>
<dbReference type="Gene3D" id="6.10.250.1550">
    <property type="match status" value="1"/>
</dbReference>
<dbReference type="InterPro" id="IPR023801">
    <property type="entry name" value="His_deacetylse_dom"/>
</dbReference>
<reference evidence="22" key="1">
    <citation type="journal article" date="2010" name="Science">
        <title>The genome of the Western clawed frog Xenopus tropicalis.</title>
        <authorList>
            <person name="Hellsten U."/>
            <person name="Harland R.M."/>
            <person name="Gilchrist M.J."/>
            <person name="Hendrix D."/>
            <person name="Jurka J."/>
            <person name="Kapitonov V."/>
            <person name="Ovcharenko I."/>
            <person name="Putnam N.H."/>
            <person name="Shu S."/>
            <person name="Taher L."/>
            <person name="Blitz I.L."/>
            <person name="Blumberg B."/>
            <person name="Dichmann D.S."/>
            <person name="Dubchak I."/>
            <person name="Amaya E."/>
            <person name="Detter J.C."/>
            <person name="Fletcher R."/>
            <person name="Gerhard D.S."/>
            <person name="Goodstein D."/>
            <person name="Graves T."/>
            <person name="Grigoriev I.V."/>
            <person name="Grimwood J."/>
            <person name="Kawashima T."/>
            <person name="Lindquist E."/>
            <person name="Lucas S.M."/>
            <person name="Mead P.E."/>
            <person name="Mitros T."/>
            <person name="Ogino H."/>
            <person name="Ohta Y."/>
            <person name="Poliakov A.V."/>
            <person name="Pollet N."/>
            <person name="Robert J."/>
            <person name="Salamov A."/>
            <person name="Sater A.K."/>
            <person name="Schmutz J."/>
            <person name="Terry A."/>
            <person name="Vize P.D."/>
            <person name="Warren W.C."/>
            <person name="Wells D."/>
            <person name="Wills A."/>
            <person name="Wilson R.K."/>
            <person name="Zimmerman L.B."/>
            <person name="Zorn A.M."/>
            <person name="Grainger R."/>
            <person name="Grammer T."/>
            <person name="Khokha M.K."/>
            <person name="Richardson P.M."/>
            <person name="Rokhsar D.S."/>
        </authorList>
    </citation>
    <scope>NUCLEOTIDE SEQUENCE [LARGE SCALE GENOMIC DNA]</scope>
    <source>
        <strain evidence="22">Nigerian</strain>
    </source>
</reference>
<keyword evidence="10 14" id="KW-0156">Chromatin regulator</keyword>
<keyword evidence="12 14" id="KW-0804">Transcription</keyword>
<feature type="domain" description="Histone deacetylase glutamine rich N-terminal" evidence="21">
    <location>
        <begin position="70"/>
        <end position="157"/>
    </location>
</feature>
<dbReference type="InterPro" id="IPR023696">
    <property type="entry name" value="Ureohydrolase_dom_sf"/>
</dbReference>
<dbReference type="InterPro" id="IPR000286">
    <property type="entry name" value="HDACs"/>
</dbReference>
<feature type="region of interest" description="Disordered" evidence="19">
    <location>
        <begin position="946"/>
        <end position="970"/>
    </location>
</feature>
<feature type="compositionally biased region" description="Polar residues" evidence="19">
    <location>
        <begin position="214"/>
        <end position="224"/>
    </location>
</feature>
<keyword evidence="7 16" id="KW-0479">Metal-binding</keyword>
<feature type="active site" evidence="15">
    <location>
        <position position="687"/>
    </location>
</feature>
<comment type="similarity">
    <text evidence="3 14">Belongs to the histone deacetylase family. HD type 2 subfamily.</text>
</comment>
<evidence type="ECO:0000256" key="10">
    <source>
        <dbReference type="ARBA" id="ARBA00022853"/>
    </source>
</evidence>
<evidence type="ECO:0000259" key="21">
    <source>
        <dbReference type="Pfam" id="PF12203"/>
    </source>
</evidence>
<keyword evidence="13" id="KW-0539">Nucleus</keyword>
<feature type="domain" description="Histone deacetylase" evidence="20">
    <location>
        <begin position="558"/>
        <end position="876"/>
    </location>
</feature>
<feature type="region of interest" description="Disordered" evidence="19">
    <location>
        <begin position="41"/>
        <end position="71"/>
    </location>
</feature>